<feature type="transmembrane region" description="Helical" evidence="1">
    <location>
        <begin position="163"/>
        <end position="183"/>
    </location>
</feature>
<feature type="transmembrane region" description="Helical" evidence="1">
    <location>
        <begin position="189"/>
        <end position="207"/>
    </location>
</feature>
<organism evidence="2 3">
    <name type="scientific">Streptosporangium vulgare</name>
    <dbReference type="NCBI Taxonomy" id="46190"/>
    <lineage>
        <taxon>Bacteria</taxon>
        <taxon>Bacillati</taxon>
        <taxon>Actinomycetota</taxon>
        <taxon>Actinomycetes</taxon>
        <taxon>Streptosporangiales</taxon>
        <taxon>Streptosporangiaceae</taxon>
        <taxon>Streptosporangium</taxon>
    </lineage>
</organism>
<dbReference type="PANTHER" id="PTHR37314">
    <property type="entry name" value="SLR0142 PROTEIN"/>
    <property type="match status" value="1"/>
</dbReference>
<feature type="transmembrane region" description="Helical" evidence="1">
    <location>
        <begin position="12"/>
        <end position="36"/>
    </location>
</feature>
<evidence type="ECO:0000313" key="2">
    <source>
        <dbReference type="EMBL" id="MFB9677846.1"/>
    </source>
</evidence>
<sequence>MLLTLAAGAMDAIAFLGLGGVFTANMTGNLILFALVGREDWVLHALRSGLACAGFCAGLLIGFTMPGRHKGNTLWPLAAVRLLWADLALQVAFLAGWALAGGAPGPAVILALIGAGSCAMGMQAAAARRVNLAGITATFVTGTLTALFETSASGWSTDNRRRAAIVVALVLGALCASLLLRFAPPWAGVAAPVFTLLALVVVHPHVYRERSGRTGYREGRR</sequence>
<keyword evidence="3" id="KW-1185">Reference proteome</keyword>
<keyword evidence="1" id="KW-0472">Membrane</keyword>
<feature type="transmembrane region" description="Helical" evidence="1">
    <location>
        <begin position="48"/>
        <end position="66"/>
    </location>
</feature>
<reference evidence="2 3" key="1">
    <citation type="submission" date="2024-09" db="EMBL/GenBank/DDBJ databases">
        <authorList>
            <person name="Sun Q."/>
            <person name="Mori K."/>
        </authorList>
    </citation>
    <scope>NUCLEOTIDE SEQUENCE [LARGE SCALE GENOMIC DNA]</scope>
    <source>
        <strain evidence="2 3">JCM 3028</strain>
    </source>
</reference>
<dbReference type="EMBL" id="JBHMBS010000009">
    <property type="protein sequence ID" value="MFB9677846.1"/>
    <property type="molecule type" value="Genomic_DNA"/>
</dbReference>
<gene>
    <name evidence="2" type="ORF">ACFFRH_20390</name>
</gene>
<feature type="transmembrane region" description="Helical" evidence="1">
    <location>
        <begin position="132"/>
        <end position="151"/>
    </location>
</feature>
<keyword evidence="1" id="KW-1133">Transmembrane helix</keyword>
<dbReference type="InterPro" id="IPR010699">
    <property type="entry name" value="DUF1275"/>
</dbReference>
<evidence type="ECO:0000256" key="1">
    <source>
        <dbReference type="SAM" id="Phobius"/>
    </source>
</evidence>
<evidence type="ECO:0000313" key="3">
    <source>
        <dbReference type="Proteomes" id="UP001589610"/>
    </source>
</evidence>
<keyword evidence="1" id="KW-0812">Transmembrane</keyword>
<proteinExistence type="predicted"/>
<comment type="caution">
    <text evidence="2">The sequence shown here is derived from an EMBL/GenBank/DDBJ whole genome shotgun (WGS) entry which is preliminary data.</text>
</comment>
<name>A0ABV5TFZ0_9ACTN</name>
<dbReference type="Pfam" id="PF06912">
    <property type="entry name" value="DUF1275"/>
    <property type="match status" value="1"/>
</dbReference>
<protein>
    <submittedName>
        <fullName evidence="2">YoaK family protein</fullName>
    </submittedName>
</protein>
<dbReference type="RefSeq" id="WP_344745481.1">
    <property type="nucleotide sequence ID" value="NZ_BAAAWW010000066.1"/>
</dbReference>
<accession>A0ABV5TFZ0</accession>
<dbReference type="Proteomes" id="UP001589610">
    <property type="component" value="Unassembled WGS sequence"/>
</dbReference>
<dbReference type="PANTHER" id="PTHR37314:SF4">
    <property type="entry name" value="UPF0700 TRANSMEMBRANE PROTEIN YOAK"/>
    <property type="match status" value="1"/>
</dbReference>